<keyword evidence="2" id="KW-1185">Reference proteome</keyword>
<dbReference type="EMBL" id="JADGMS010000014">
    <property type="protein sequence ID" value="KAF9668826.1"/>
    <property type="molecule type" value="Genomic_DNA"/>
</dbReference>
<proteinExistence type="predicted"/>
<comment type="caution">
    <text evidence="1">The sequence shown here is derived from an EMBL/GenBank/DDBJ whole genome shotgun (WGS) entry which is preliminary data.</text>
</comment>
<protein>
    <submittedName>
        <fullName evidence="1">Uncharacterized protein</fullName>
    </submittedName>
</protein>
<organism evidence="1 2">
    <name type="scientific">Salix dunnii</name>
    <dbReference type="NCBI Taxonomy" id="1413687"/>
    <lineage>
        <taxon>Eukaryota</taxon>
        <taxon>Viridiplantae</taxon>
        <taxon>Streptophyta</taxon>
        <taxon>Embryophyta</taxon>
        <taxon>Tracheophyta</taxon>
        <taxon>Spermatophyta</taxon>
        <taxon>Magnoliopsida</taxon>
        <taxon>eudicotyledons</taxon>
        <taxon>Gunneridae</taxon>
        <taxon>Pentapetalae</taxon>
        <taxon>rosids</taxon>
        <taxon>fabids</taxon>
        <taxon>Malpighiales</taxon>
        <taxon>Salicaceae</taxon>
        <taxon>Saliceae</taxon>
        <taxon>Salix</taxon>
    </lineage>
</organism>
<evidence type="ECO:0000313" key="2">
    <source>
        <dbReference type="Proteomes" id="UP000657918"/>
    </source>
</evidence>
<sequence>MKSTSKKITKERRHPFHDDDLITIQFGFGGLRVLTTIKEECVSDLCSKIVYTYLPENPTEEALGSPPLWQQVRGTTQPQVGSSMASLSEGGHWIGTYQDSSLPKLHLERENEALRSELMKMNLYVSDMQKNQGSSANGIAAAAPTTTGSRKHTFFSSMSKTLGKLNPFKHGSKDTLHIDDNIGILPSQGGEGSPYLRS</sequence>
<gene>
    <name evidence="1" type="ORF">SADUNF_Sadunf14G0043700</name>
</gene>
<dbReference type="AlphaFoldDB" id="A0A835MPQ0"/>
<accession>A0A835MPQ0</accession>
<dbReference type="Proteomes" id="UP000657918">
    <property type="component" value="Unassembled WGS sequence"/>
</dbReference>
<name>A0A835MPQ0_9ROSI</name>
<evidence type="ECO:0000313" key="1">
    <source>
        <dbReference type="EMBL" id="KAF9668826.1"/>
    </source>
</evidence>
<reference evidence="1 2" key="1">
    <citation type="submission" date="2020-10" db="EMBL/GenBank/DDBJ databases">
        <title>Plant Genome Project.</title>
        <authorList>
            <person name="Zhang R.-G."/>
        </authorList>
    </citation>
    <scope>NUCLEOTIDE SEQUENCE [LARGE SCALE GENOMIC DNA]</scope>
    <source>
        <strain evidence="1">FAFU-HL-1</strain>
        <tissue evidence="1">Leaf</tissue>
    </source>
</reference>
<dbReference type="OrthoDB" id="1711277at2759"/>